<protein>
    <submittedName>
        <fullName evidence="2">G-D-S-L family lipolytic protein</fullName>
    </submittedName>
</protein>
<feature type="domain" description="SGNH hydrolase-type esterase" evidence="1">
    <location>
        <begin position="45"/>
        <end position="232"/>
    </location>
</feature>
<sequence length="318" mass="36352">MSKSPKLTVLQMAKILWSFLIFFGIHHSIFSQVYSIPKDTKRIVFLGNSITYNGKFVTYIDAYLTLRYPEKNLEIINVGLPSETVSGLSEQGHADGKFPRPDLRERLDRVLKQLEPDLVIANYGMNDGIYLPFDEERFEAFKKGMSWMHQTVEFSGAEIIHVTPPVYDERKGAAYSNVLDMYSDWLVSRRYTQNWKVIDLHWPMRKGLEDRRSLNPEFAFAKDGIHPDESGHFLMAKILLLGLGEEVKEAYSIEELLAPFPMGMQVLPLIEQRQEIQKLAWLSATGHIRPGIPEGLSIKLAQEKVAAINLEIRTVLGN</sequence>
<dbReference type="AlphaFoldDB" id="A0A418PTG5"/>
<name>A0A418PTG5_9BACT</name>
<dbReference type="Gene3D" id="3.40.50.1110">
    <property type="entry name" value="SGNH hydrolase"/>
    <property type="match status" value="1"/>
</dbReference>
<gene>
    <name evidence="2" type="ORF">D0X99_08420</name>
</gene>
<evidence type="ECO:0000259" key="1">
    <source>
        <dbReference type="Pfam" id="PF13472"/>
    </source>
</evidence>
<dbReference type="SUPFAM" id="SSF52266">
    <property type="entry name" value="SGNH hydrolase"/>
    <property type="match status" value="1"/>
</dbReference>
<dbReference type="Pfam" id="PF13472">
    <property type="entry name" value="Lipase_GDSL_2"/>
    <property type="match status" value="1"/>
</dbReference>
<dbReference type="PANTHER" id="PTHR30383">
    <property type="entry name" value="THIOESTERASE 1/PROTEASE 1/LYSOPHOSPHOLIPASE L1"/>
    <property type="match status" value="1"/>
</dbReference>
<dbReference type="PANTHER" id="PTHR30383:SF5">
    <property type="entry name" value="SGNH HYDROLASE-TYPE ESTERASE DOMAIN-CONTAINING PROTEIN"/>
    <property type="match status" value="1"/>
</dbReference>
<accession>A0A418PTG5</accession>
<comment type="caution">
    <text evidence="2">The sequence shown here is derived from an EMBL/GenBank/DDBJ whole genome shotgun (WGS) entry which is preliminary data.</text>
</comment>
<dbReference type="OrthoDB" id="9774205at2"/>
<reference evidence="2 3" key="1">
    <citation type="submission" date="2018-09" db="EMBL/GenBank/DDBJ databases">
        <authorList>
            <person name="Wang X."/>
            <person name="Du Z."/>
        </authorList>
    </citation>
    <scope>NUCLEOTIDE SEQUENCE [LARGE SCALE GENOMIC DNA]</scope>
    <source>
        <strain evidence="2 3">N3</strain>
    </source>
</reference>
<dbReference type="CDD" id="cd01834">
    <property type="entry name" value="SGNH_hydrolase_like_2"/>
    <property type="match status" value="1"/>
</dbReference>
<dbReference type="InterPro" id="IPR051532">
    <property type="entry name" value="Ester_Hydrolysis_Enzymes"/>
</dbReference>
<organism evidence="2 3">
    <name type="scientific">Algoriphagus lacus</name>
    <dbReference type="NCBI Taxonomy" id="2056311"/>
    <lineage>
        <taxon>Bacteria</taxon>
        <taxon>Pseudomonadati</taxon>
        <taxon>Bacteroidota</taxon>
        <taxon>Cytophagia</taxon>
        <taxon>Cytophagales</taxon>
        <taxon>Cyclobacteriaceae</taxon>
        <taxon>Algoriphagus</taxon>
    </lineage>
</organism>
<dbReference type="EMBL" id="QXML01000003">
    <property type="protein sequence ID" value="RIW16376.1"/>
    <property type="molecule type" value="Genomic_DNA"/>
</dbReference>
<evidence type="ECO:0000313" key="2">
    <source>
        <dbReference type="EMBL" id="RIW16376.1"/>
    </source>
</evidence>
<evidence type="ECO:0000313" key="3">
    <source>
        <dbReference type="Proteomes" id="UP000283522"/>
    </source>
</evidence>
<dbReference type="InterPro" id="IPR036514">
    <property type="entry name" value="SGNH_hydro_sf"/>
</dbReference>
<proteinExistence type="predicted"/>
<dbReference type="InterPro" id="IPR013830">
    <property type="entry name" value="SGNH_hydro"/>
</dbReference>
<keyword evidence="3" id="KW-1185">Reference proteome</keyword>
<dbReference type="GO" id="GO:0004622">
    <property type="term" value="F:phosphatidylcholine lysophospholipase activity"/>
    <property type="evidence" value="ECO:0007669"/>
    <property type="project" value="TreeGrafter"/>
</dbReference>
<dbReference type="Proteomes" id="UP000283522">
    <property type="component" value="Unassembled WGS sequence"/>
</dbReference>